<feature type="compositionally biased region" description="Low complexity" evidence="1">
    <location>
        <begin position="256"/>
        <end position="281"/>
    </location>
</feature>
<comment type="caution">
    <text evidence="2">The sequence shown here is derived from an EMBL/GenBank/DDBJ whole genome shotgun (WGS) entry which is preliminary data.</text>
</comment>
<dbReference type="Proteomes" id="UP001497392">
    <property type="component" value="Unassembled WGS sequence"/>
</dbReference>
<feature type="compositionally biased region" description="Low complexity" evidence="1">
    <location>
        <begin position="203"/>
        <end position="221"/>
    </location>
</feature>
<feature type="compositionally biased region" description="Polar residues" evidence="1">
    <location>
        <begin position="50"/>
        <end position="69"/>
    </location>
</feature>
<feature type="compositionally biased region" description="Basic and acidic residues" evidence="1">
    <location>
        <begin position="74"/>
        <end position="84"/>
    </location>
</feature>
<dbReference type="EMBL" id="CAXHTA020000016">
    <property type="protein sequence ID" value="CAL5226932.1"/>
    <property type="molecule type" value="Genomic_DNA"/>
</dbReference>
<accession>A0ABP1G481</accession>
<reference evidence="2 3" key="1">
    <citation type="submission" date="2024-06" db="EMBL/GenBank/DDBJ databases">
        <authorList>
            <person name="Kraege A."/>
            <person name="Thomma B."/>
        </authorList>
    </citation>
    <scope>NUCLEOTIDE SEQUENCE [LARGE SCALE GENOMIC DNA]</scope>
</reference>
<evidence type="ECO:0000256" key="1">
    <source>
        <dbReference type="SAM" id="MobiDB-lite"/>
    </source>
</evidence>
<organism evidence="2 3">
    <name type="scientific">Coccomyxa viridis</name>
    <dbReference type="NCBI Taxonomy" id="1274662"/>
    <lineage>
        <taxon>Eukaryota</taxon>
        <taxon>Viridiplantae</taxon>
        <taxon>Chlorophyta</taxon>
        <taxon>core chlorophytes</taxon>
        <taxon>Trebouxiophyceae</taxon>
        <taxon>Trebouxiophyceae incertae sedis</taxon>
        <taxon>Coccomyxaceae</taxon>
        <taxon>Coccomyxa</taxon>
    </lineage>
</organism>
<proteinExistence type="predicted"/>
<sequence length="539" mass="57824">MDGTTRASPRVTIPFGSSTITAHTVEEATSLLLKVLQEYEKGRACDDSNRQAVSTSVKFQQSPRANLPSTGPLDDIHADQRDTSEAIPSSNPAAGPRRDCGKPAAAAGKVKRTASEAGNAQLEPSAKRPRTTQATQTHPDDFPAAAGQPVQQSSSKAVEVNGVICIDVEPHAVSDPSAESAQQGQQNALAVQVPDPQLHAAPKSGSKQAQQGRKKAQAVQAHGPETHAGSGPYRKKARQPSKEVKAVRVDGLEPHAALGSSGKQAQQGQQKAQAAQVPASKPRAASGSRGKQARAQAKPGATSGPRRKKAQRARQEAQAVVANGLGHETPAQQARRFGNHFGDHPHRITMGGENPSKWREGRAKPRPYGHPRNNFWGAAKEAGIVTAELADDKEFDEDKMLEQISFVDIKLVSWASGVPEGDGIREPGAKNNTECTCGECGAPAFFVWNGKHAWEHLLKMDCVKVPGVKVKYAKVKYGLQTIKPKGWPLPEQTHVYLMPSTSGMNASFKNGGQAWWNALGRAMRARFAAREWPFKPECY</sequence>
<evidence type="ECO:0000313" key="3">
    <source>
        <dbReference type="Proteomes" id="UP001497392"/>
    </source>
</evidence>
<name>A0ABP1G481_9CHLO</name>
<dbReference type="InterPro" id="IPR036895">
    <property type="entry name" value="Uracil-DNA_glycosylase-like_sf"/>
</dbReference>
<feature type="compositionally biased region" description="Polar residues" evidence="1">
    <location>
        <begin position="177"/>
        <end position="189"/>
    </location>
</feature>
<feature type="region of interest" description="Disordered" evidence="1">
    <location>
        <begin position="174"/>
        <end position="318"/>
    </location>
</feature>
<keyword evidence="3" id="KW-1185">Reference proteome</keyword>
<feature type="compositionally biased region" description="Basic and acidic residues" evidence="1">
    <location>
        <begin position="240"/>
        <end position="253"/>
    </location>
</feature>
<feature type="region of interest" description="Disordered" evidence="1">
    <location>
        <begin position="342"/>
        <end position="369"/>
    </location>
</feature>
<dbReference type="Gene3D" id="3.40.470.10">
    <property type="entry name" value="Uracil-DNA glycosylase-like domain"/>
    <property type="match status" value="1"/>
</dbReference>
<evidence type="ECO:0000313" key="2">
    <source>
        <dbReference type="EMBL" id="CAL5226932.1"/>
    </source>
</evidence>
<protein>
    <submittedName>
        <fullName evidence="2">G9811 protein</fullName>
    </submittedName>
</protein>
<feature type="region of interest" description="Disordered" evidence="1">
    <location>
        <begin position="43"/>
        <end position="155"/>
    </location>
</feature>
<gene>
    <name evidence="2" type="primary">g9811</name>
    <name evidence="2" type="ORF">VP750_LOCUS8838</name>
</gene>
<dbReference type="SUPFAM" id="SSF52141">
    <property type="entry name" value="Uracil-DNA glycosylase-like"/>
    <property type="match status" value="1"/>
</dbReference>